<keyword evidence="1" id="KW-1185">Reference proteome</keyword>
<dbReference type="AlphaFoldDB" id="A0A915DMJ8"/>
<reference evidence="2" key="1">
    <citation type="submission" date="2022-11" db="UniProtKB">
        <authorList>
            <consortium name="WormBaseParasite"/>
        </authorList>
    </citation>
    <scope>IDENTIFICATION</scope>
</reference>
<proteinExistence type="predicted"/>
<evidence type="ECO:0000313" key="1">
    <source>
        <dbReference type="Proteomes" id="UP000887574"/>
    </source>
</evidence>
<dbReference type="PANTHER" id="PTHR10492:SF57">
    <property type="entry name" value="ATP-DEPENDENT DNA HELICASE"/>
    <property type="match status" value="1"/>
</dbReference>
<evidence type="ECO:0000313" key="2">
    <source>
        <dbReference type="WBParaSite" id="jg21155"/>
    </source>
</evidence>
<protein>
    <submittedName>
        <fullName evidence="2">Uncharacterized protein</fullName>
    </submittedName>
</protein>
<dbReference type="PANTHER" id="PTHR10492">
    <property type="match status" value="1"/>
</dbReference>
<accession>A0A915DMJ8</accession>
<organism evidence="1 2">
    <name type="scientific">Ditylenchus dipsaci</name>
    <dbReference type="NCBI Taxonomy" id="166011"/>
    <lineage>
        <taxon>Eukaryota</taxon>
        <taxon>Metazoa</taxon>
        <taxon>Ecdysozoa</taxon>
        <taxon>Nematoda</taxon>
        <taxon>Chromadorea</taxon>
        <taxon>Rhabditida</taxon>
        <taxon>Tylenchina</taxon>
        <taxon>Tylenchomorpha</taxon>
        <taxon>Sphaerularioidea</taxon>
        <taxon>Anguinidae</taxon>
        <taxon>Anguininae</taxon>
        <taxon>Ditylenchus</taxon>
    </lineage>
</organism>
<dbReference type="Proteomes" id="UP000887574">
    <property type="component" value="Unplaced"/>
</dbReference>
<dbReference type="WBParaSite" id="jg21155">
    <property type="protein sequence ID" value="jg21155"/>
    <property type="gene ID" value="jg21155"/>
</dbReference>
<sequence length="334" mass="38925">MDQWIKDNLKSAVFDVSGGVFVDTPIEVVPTAEYFDPESSHYTINMQKDSVNCGFHVAVIAEAYLLNRRQTFLENFYISAERERLLQILFGFSTDNYNYVLRGNITKSQNSIALQNEDEIRTAEQIDKYVYAEIPDPNTSPRLYKTVTTQMIHGPCGHHNPNCGETAIGEDSYAFYKRSENGHTFENKNGVIIDNRWVVPYNKKLALRYDAHINVEICASIKSVKYLYKYCYKGHDCARIVVQKEGDREIEHDEIKKYVDMRYVTPHEAFWRMFELDMDEKSHSVTRLDFHLPDEQAIYYKREENIKNKIVNAELKDSMLTDKKQKSSPHRRAG</sequence>
<name>A0A915DMJ8_9BILA</name>